<name>F4XN25_9CYAN</name>
<organism evidence="2 3">
    <name type="scientific">Moorena producens 3L</name>
    <dbReference type="NCBI Taxonomy" id="489825"/>
    <lineage>
        <taxon>Bacteria</taxon>
        <taxon>Bacillati</taxon>
        <taxon>Cyanobacteriota</taxon>
        <taxon>Cyanophyceae</taxon>
        <taxon>Coleofasciculales</taxon>
        <taxon>Coleofasciculaceae</taxon>
        <taxon>Moorena</taxon>
    </lineage>
</organism>
<feature type="compositionally biased region" description="Low complexity" evidence="1">
    <location>
        <begin position="405"/>
        <end position="415"/>
    </location>
</feature>
<dbReference type="AlphaFoldDB" id="F4XN25"/>
<dbReference type="eggNOG" id="COG0508">
    <property type="taxonomic scope" value="Bacteria"/>
</dbReference>
<feature type="region of interest" description="Disordered" evidence="1">
    <location>
        <begin position="481"/>
        <end position="527"/>
    </location>
</feature>
<feature type="compositionally biased region" description="Low complexity" evidence="1">
    <location>
        <begin position="604"/>
        <end position="616"/>
    </location>
</feature>
<dbReference type="HOGENOM" id="CLU_021297_1_0_3"/>
<proteinExistence type="predicted"/>
<evidence type="ECO:0000313" key="2">
    <source>
        <dbReference type="EMBL" id="EGJ34084.1"/>
    </source>
</evidence>
<feature type="region of interest" description="Disordered" evidence="1">
    <location>
        <begin position="322"/>
        <end position="467"/>
    </location>
</feature>
<feature type="compositionally biased region" description="Low complexity" evidence="1">
    <location>
        <begin position="564"/>
        <end position="576"/>
    </location>
</feature>
<feature type="region of interest" description="Disordered" evidence="1">
    <location>
        <begin position="542"/>
        <end position="581"/>
    </location>
</feature>
<gene>
    <name evidence="2" type="ORF">LYNGBM3L_20960</name>
</gene>
<sequence length="673" mass="73274">MIKGDGLLGRNSQIIMVKRLFFFLITTILVWGLVACGSDRIKTSKRFGIDASSQTNQVNQLSEVGPPLAIQELSQSLEAYQPQVIIVRPGDDMVLEDTTVSVKFQVQDLPIFQDPDLGIGPHLNVILDNQPYQAIYDLDQLLILEDLSPGTHTLRAFASRPWDESFKNQGAYAQTTFHIFTKTDDNNPDPALPLLTYNVPKGDYGAEPILLDFYLTNTPLSNTPLQLVAQDNLDDDSVDWQIRVTVNGQSFLLDRWESIYLTGFKEGKNWVELEFLDGQGNPVKNVFNNTVQVINYQPNGEDTLSHLVLGQLSAEQAGGIVDPNYQPPATPIPVPEETPAPSPSLTTSPTVEPTPIPSVVPIVEEPLTSEPTSLEQETTEEDTTPPGELAPTETEQIPELEESVTPSELPITLEEPTPEVESNLPEVETTLEAEELVPASETPAPVEEATTGAESVTPLPEPSEKPKLNIWSRFGSFFGRSAVTPSPSPEALEELDITSEEPVVAPRESESTTVVEEISEEPAVETGEYEFTSVVEEISEEPAVVSMESKSTSVVEEISEEPAVETGESESTTVVEDSYEQPAVAPMESKFTSVVEEISEKPAVETGESESTTVVEDSSEQPAVTPKESQFTTVVEEISEEPAVGNGQSESNTKVEDSSEQPAVATSESELSS</sequence>
<feature type="compositionally biased region" description="Polar residues" evidence="1">
    <location>
        <begin position="660"/>
        <end position="673"/>
    </location>
</feature>
<feature type="compositionally biased region" description="Pro residues" evidence="1">
    <location>
        <begin position="325"/>
        <end position="342"/>
    </location>
</feature>
<evidence type="ECO:0000256" key="1">
    <source>
        <dbReference type="SAM" id="MobiDB-lite"/>
    </source>
</evidence>
<evidence type="ECO:0008006" key="4">
    <source>
        <dbReference type="Google" id="ProtNLM"/>
    </source>
</evidence>
<dbReference type="EMBL" id="GL890840">
    <property type="protein sequence ID" value="EGJ34084.1"/>
    <property type="molecule type" value="Genomic_DNA"/>
</dbReference>
<dbReference type="Proteomes" id="UP000003959">
    <property type="component" value="Unassembled WGS sequence"/>
</dbReference>
<accession>F4XN25</accession>
<protein>
    <recommendedName>
        <fullName evidence="4">FHA domain containing protein</fullName>
    </recommendedName>
</protein>
<evidence type="ECO:0000313" key="3">
    <source>
        <dbReference type="Proteomes" id="UP000003959"/>
    </source>
</evidence>
<feature type="region of interest" description="Disordered" evidence="1">
    <location>
        <begin position="599"/>
        <end position="673"/>
    </location>
</feature>
<keyword evidence="3" id="KW-1185">Reference proteome</keyword>
<reference evidence="3" key="1">
    <citation type="journal article" date="2011" name="Proc. Natl. Acad. Sci. U.S.A.">
        <title>Genomic insights into the physiology and ecology of the marine filamentous cyanobacterium Lyngbya majuscula.</title>
        <authorList>
            <person name="Jones A.C."/>
            <person name="Monroe E.A."/>
            <person name="Podell S."/>
            <person name="Hess W.R."/>
            <person name="Klages S."/>
            <person name="Esquenazi E."/>
            <person name="Niessen S."/>
            <person name="Hoover H."/>
            <person name="Rothmann M."/>
            <person name="Lasken R.S."/>
            <person name="Yates J.R.III."/>
            <person name="Reinhardt R."/>
            <person name="Kube M."/>
            <person name="Burkart M.D."/>
            <person name="Allen E.E."/>
            <person name="Dorrestein P.C."/>
            <person name="Gerwick W.H."/>
            <person name="Gerwick L."/>
        </authorList>
    </citation>
    <scope>NUCLEOTIDE SEQUENCE [LARGE SCALE GENOMIC DNA]</scope>
    <source>
        <strain evidence="3">3L</strain>
    </source>
</reference>